<proteinExistence type="predicted"/>
<dbReference type="GO" id="GO:0003700">
    <property type="term" value="F:DNA-binding transcription factor activity"/>
    <property type="evidence" value="ECO:0007669"/>
    <property type="project" value="InterPro"/>
</dbReference>
<dbReference type="InterPro" id="IPR047265">
    <property type="entry name" value="PIF1-like_bHLH"/>
</dbReference>
<dbReference type="CDD" id="cd11445">
    <property type="entry name" value="bHLH_AtPIF_like"/>
    <property type="match status" value="1"/>
</dbReference>
<feature type="region of interest" description="Disordered" evidence="5">
    <location>
        <begin position="406"/>
        <end position="466"/>
    </location>
</feature>
<name>A0A443PUM0_9MAGN</name>
<evidence type="ECO:0000256" key="1">
    <source>
        <dbReference type="ARBA" id="ARBA00004123"/>
    </source>
</evidence>
<dbReference type="PANTHER" id="PTHR46807">
    <property type="entry name" value="TRANSCRIPTION FACTOR PIF3"/>
    <property type="match status" value="1"/>
</dbReference>
<comment type="subcellular location">
    <subcellularLocation>
        <location evidence="1">Nucleus</location>
    </subcellularLocation>
</comment>
<evidence type="ECO:0000256" key="2">
    <source>
        <dbReference type="ARBA" id="ARBA00023015"/>
    </source>
</evidence>
<evidence type="ECO:0000256" key="4">
    <source>
        <dbReference type="ARBA" id="ARBA00023242"/>
    </source>
</evidence>
<dbReference type="AlphaFoldDB" id="A0A443PUM0"/>
<evidence type="ECO:0000313" key="7">
    <source>
        <dbReference type="EMBL" id="RWR94432.1"/>
    </source>
</evidence>
<feature type="compositionally biased region" description="Basic and acidic residues" evidence="5">
    <location>
        <begin position="453"/>
        <end position="466"/>
    </location>
</feature>
<dbReference type="SMART" id="SM00353">
    <property type="entry name" value="HLH"/>
    <property type="match status" value="1"/>
</dbReference>
<keyword evidence="4" id="KW-0539">Nucleus</keyword>
<dbReference type="OrthoDB" id="690068at2759"/>
<dbReference type="PROSITE" id="PS50888">
    <property type="entry name" value="BHLH"/>
    <property type="match status" value="1"/>
</dbReference>
<dbReference type="InterPro" id="IPR011598">
    <property type="entry name" value="bHLH_dom"/>
</dbReference>
<gene>
    <name evidence="7" type="ORF">CKAN_02372300</name>
</gene>
<dbReference type="FunFam" id="4.10.280.10:FF:000004">
    <property type="entry name" value="Basic helix-loop-helix transcription factor"/>
    <property type="match status" value="1"/>
</dbReference>
<protein>
    <submittedName>
        <fullName evidence="7">Transcription factor PIF3 isoform X2</fullName>
    </submittedName>
</protein>
<feature type="domain" description="BHLH" evidence="6">
    <location>
        <begin position="453"/>
        <end position="502"/>
    </location>
</feature>
<feature type="region of interest" description="Disordered" evidence="5">
    <location>
        <begin position="697"/>
        <end position="717"/>
    </location>
</feature>
<feature type="compositionally biased region" description="Basic and acidic residues" evidence="5">
    <location>
        <begin position="355"/>
        <end position="365"/>
    </location>
</feature>
<dbReference type="Proteomes" id="UP000283530">
    <property type="component" value="Unassembled WGS sequence"/>
</dbReference>
<comment type="caution">
    <text evidence="7">The sequence shown here is derived from an EMBL/GenBank/DDBJ whole genome shotgun (WGS) entry which is preliminary data.</text>
</comment>
<dbReference type="GO" id="GO:0005634">
    <property type="term" value="C:nucleus"/>
    <property type="evidence" value="ECO:0007669"/>
    <property type="project" value="UniProtKB-SubCell"/>
</dbReference>
<dbReference type="PANTHER" id="PTHR46807:SF1">
    <property type="entry name" value="TRANSCRIPTION FACTOR PIF3"/>
    <property type="match status" value="1"/>
</dbReference>
<dbReference type="STRING" id="337451.A0A443PUM0"/>
<dbReference type="InterPro" id="IPR044273">
    <property type="entry name" value="PIF3-like"/>
</dbReference>
<evidence type="ECO:0000259" key="6">
    <source>
        <dbReference type="PROSITE" id="PS50888"/>
    </source>
</evidence>
<sequence length="717" mass="77215">MPYSQLHQMTKGKLESTQPKMTNYSTDFSFEPEMNSVELLWENGQLVMQEQSSRARKSSLMTSTFPSRSTKVQDRDSGDAVIPNMGKRTGNLESIVNDLSSVPSVHVGSDRDDDMARWLNYHIDDPLQNDYYSEIFPELSGSLNPARNNAGPVDKSSSFGQVVRDSSEFSAKGNSNQHGNTLKFVGGGSEPNRFRSSQYFPLLQQSRPLGANQKSRVSDLVTNNNNSAAHQSHCGNWSQTPISASEMLNRKMMPKKDSPSAKPPQPNSSMGLMNFSHFSRPAALVKANLQNIGVAAAGTSAVDRLRSSEKAVVTGSVPMEPSVVESTSSLNSVGLSKVNLGSSSKPLLEPASVGRSEEICHEDASRNSNSRSPDHVRCQGSSATASVALGRQEGEKAFVSMVASSSVCSGNSEPKHGIKRKSHDAEESEFQSEDVEEESVDVKKTTKGSKRSRAAEVHNLSERRRRDRINEKMRALQELIPNCNKVDKASMLDEAIEYLKTLQLQVQIMSMGSGLCMPPMMLPAGLQQMRTPHMAHFSPMGTGMGMGMGYGMGMIDMSCSSGYPLIPVSSMHGARFPCSPVPGAAGVHGMPGTSLQMFGVPGQGLPFGLPRAPYIPLSGFSTGAVSSPDTLVAACSTPIPVSSLPSSSKGQMQDMNSQPMNKISNDCSQIQTSTQVTEECFEQCDLVQRNNQTLHVNEGPAAVNTGRKGIPSSGEGN</sequence>
<feature type="compositionally biased region" description="Acidic residues" evidence="5">
    <location>
        <begin position="426"/>
        <end position="439"/>
    </location>
</feature>
<dbReference type="EMBL" id="QPKB01000010">
    <property type="protein sequence ID" value="RWR94432.1"/>
    <property type="molecule type" value="Genomic_DNA"/>
</dbReference>
<dbReference type="InterPro" id="IPR036638">
    <property type="entry name" value="HLH_DNA-bd_sf"/>
</dbReference>
<feature type="region of interest" description="Disordered" evidence="5">
    <location>
        <begin position="1"/>
        <end position="22"/>
    </location>
</feature>
<dbReference type="GO" id="GO:0046983">
    <property type="term" value="F:protein dimerization activity"/>
    <property type="evidence" value="ECO:0007669"/>
    <property type="project" value="InterPro"/>
</dbReference>
<accession>A0A443PUM0</accession>
<organism evidence="7 8">
    <name type="scientific">Cinnamomum micranthum f. kanehirae</name>
    <dbReference type="NCBI Taxonomy" id="337451"/>
    <lineage>
        <taxon>Eukaryota</taxon>
        <taxon>Viridiplantae</taxon>
        <taxon>Streptophyta</taxon>
        <taxon>Embryophyta</taxon>
        <taxon>Tracheophyta</taxon>
        <taxon>Spermatophyta</taxon>
        <taxon>Magnoliopsida</taxon>
        <taxon>Magnoliidae</taxon>
        <taxon>Laurales</taxon>
        <taxon>Lauraceae</taxon>
        <taxon>Cinnamomum</taxon>
    </lineage>
</organism>
<keyword evidence="3" id="KW-0804">Transcription</keyword>
<keyword evidence="2" id="KW-0805">Transcription regulation</keyword>
<dbReference type="SUPFAM" id="SSF47459">
    <property type="entry name" value="HLH, helix-loop-helix DNA-binding domain"/>
    <property type="match status" value="1"/>
</dbReference>
<feature type="region of interest" description="Disordered" evidence="5">
    <location>
        <begin position="338"/>
        <end position="379"/>
    </location>
</feature>
<evidence type="ECO:0000256" key="3">
    <source>
        <dbReference type="ARBA" id="ARBA00023163"/>
    </source>
</evidence>
<dbReference type="Gene3D" id="4.10.280.10">
    <property type="entry name" value="Helix-loop-helix DNA-binding domain"/>
    <property type="match status" value="1"/>
</dbReference>
<keyword evidence="8" id="KW-1185">Reference proteome</keyword>
<dbReference type="Pfam" id="PF00010">
    <property type="entry name" value="HLH"/>
    <property type="match status" value="1"/>
</dbReference>
<feature type="region of interest" description="Disordered" evidence="5">
    <location>
        <begin position="52"/>
        <end position="86"/>
    </location>
</feature>
<reference evidence="7 8" key="1">
    <citation type="journal article" date="2019" name="Nat. Plants">
        <title>Stout camphor tree genome fills gaps in understanding of flowering plant genome evolution.</title>
        <authorList>
            <person name="Chaw S.M."/>
            <person name="Liu Y.C."/>
            <person name="Wu Y.W."/>
            <person name="Wang H.Y."/>
            <person name="Lin C.I."/>
            <person name="Wu C.S."/>
            <person name="Ke H.M."/>
            <person name="Chang L.Y."/>
            <person name="Hsu C.Y."/>
            <person name="Yang H.T."/>
            <person name="Sudianto E."/>
            <person name="Hsu M.H."/>
            <person name="Wu K.P."/>
            <person name="Wang L.N."/>
            <person name="Leebens-Mack J.H."/>
            <person name="Tsai I.J."/>
        </authorList>
    </citation>
    <scope>NUCLEOTIDE SEQUENCE [LARGE SCALE GENOMIC DNA]</scope>
    <source>
        <strain evidence="8">cv. Chaw 1501</strain>
        <tissue evidence="7">Young leaves</tissue>
    </source>
</reference>
<feature type="compositionally biased region" description="Polar residues" evidence="5">
    <location>
        <begin position="59"/>
        <end position="70"/>
    </location>
</feature>
<evidence type="ECO:0000256" key="5">
    <source>
        <dbReference type="SAM" id="MobiDB-lite"/>
    </source>
</evidence>
<evidence type="ECO:0000313" key="8">
    <source>
        <dbReference type="Proteomes" id="UP000283530"/>
    </source>
</evidence>